<comment type="caution">
    <text evidence="5">The sequence shown here is derived from an EMBL/GenBank/DDBJ whole genome shotgun (WGS) entry which is preliminary data.</text>
</comment>
<dbReference type="InterPro" id="IPR028978">
    <property type="entry name" value="Chorismate_lyase_/UTRA_dom_sf"/>
</dbReference>
<evidence type="ECO:0000313" key="5">
    <source>
        <dbReference type="EMBL" id="HIZ36855.1"/>
    </source>
</evidence>
<protein>
    <submittedName>
        <fullName evidence="5">GntR family transcriptional regulator</fullName>
    </submittedName>
</protein>
<dbReference type="CDD" id="cd07377">
    <property type="entry name" value="WHTH_GntR"/>
    <property type="match status" value="1"/>
</dbReference>
<dbReference type="GO" id="GO:0003677">
    <property type="term" value="F:DNA binding"/>
    <property type="evidence" value="ECO:0007669"/>
    <property type="project" value="UniProtKB-KW"/>
</dbReference>
<reference evidence="5" key="2">
    <citation type="submission" date="2021-04" db="EMBL/GenBank/DDBJ databases">
        <authorList>
            <person name="Gilroy R."/>
        </authorList>
    </citation>
    <scope>NUCLEOTIDE SEQUENCE</scope>
    <source>
        <strain evidence="5">ChiGjej4B4-7305</strain>
    </source>
</reference>
<dbReference type="PANTHER" id="PTHR44846:SF1">
    <property type="entry name" value="MANNOSYL-D-GLYCERATE TRANSPORT_METABOLISM SYSTEM REPRESSOR MNGR-RELATED"/>
    <property type="match status" value="1"/>
</dbReference>
<dbReference type="PROSITE" id="PS50949">
    <property type="entry name" value="HTH_GNTR"/>
    <property type="match status" value="1"/>
</dbReference>
<dbReference type="Proteomes" id="UP000824037">
    <property type="component" value="Unassembled WGS sequence"/>
</dbReference>
<dbReference type="SMART" id="SM00345">
    <property type="entry name" value="HTH_GNTR"/>
    <property type="match status" value="1"/>
</dbReference>
<dbReference type="SUPFAM" id="SSF46785">
    <property type="entry name" value="Winged helix' DNA-binding domain"/>
    <property type="match status" value="1"/>
</dbReference>
<accession>A0A9D2EGC5</accession>
<dbReference type="GO" id="GO:0045892">
    <property type="term" value="P:negative regulation of DNA-templated transcription"/>
    <property type="evidence" value="ECO:0007669"/>
    <property type="project" value="TreeGrafter"/>
</dbReference>
<reference evidence="5" key="1">
    <citation type="journal article" date="2021" name="PeerJ">
        <title>Extensive microbial diversity within the chicken gut microbiome revealed by metagenomics and culture.</title>
        <authorList>
            <person name="Gilroy R."/>
            <person name="Ravi A."/>
            <person name="Getino M."/>
            <person name="Pursley I."/>
            <person name="Horton D.L."/>
            <person name="Alikhan N.F."/>
            <person name="Baker D."/>
            <person name="Gharbi K."/>
            <person name="Hall N."/>
            <person name="Watson M."/>
            <person name="Adriaenssens E.M."/>
            <person name="Foster-Nyarko E."/>
            <person name="Jarju S."/>
            <person name="Secka A."/>
            <person name="Antonio M."/>
            <person name="Oren A."/>
            <person name="Chaudhuri R.R."/>
            <person name="La Ragione R."/>
            <person name="Hildebrand F."/>
            <person name="Pallen M.J."/>
        </authorList>
    </citation>
    <scope>NUCLEOTIDE SEQUENCE</scope>
    <source>
        <strain evidence="5">ChiGjej4B4-7305</strain>
    </source>
</reference>
<evidence type="ECO:0000256" key="2">
    <source>
        <dbReference type="ARBA" id="ARBA00023125"/>
    </source>
</evidence>
<dbReference type="Gene3D" id="1.10.10.10">
    <property type="entry name" value="Winged helix-like DNA-binding domain superfamily/Winged helix DNA-binding domain"/>
    <property type="match status" value="1"/>
</dbReference>
<dbReference type="InterPro" id="IPR050679">
    <property type="entry name" value="Bact_HTH_transcr_reg"/>
</dbReference>
<name>A0A9D2EGC5_9MICO</name>
<dbReference type="Pfam" id="PF00392">
    <property type="entry name" value="GntR"/>
    <property type="match status" value="1"/>
</dbReference>
<evidence type="ECO:0000259" key="4">
    <source>
        <dbReference type="PROSITE" id="PS50949"/>
    </source>
</evidence>
<gene>
    <name evidence="5" type="ORF">H9815_13860</name>
</gene>
<keyword evidence="1" id="KW-0805">Transcription regulation</keyword>
<dbReference type="InterPro" id="IPR036390">
    <property type="entry name" value="WH_DNA-bd_sf"/>
</dbReference>
<evidence type="ECO:0000256" key="3">
    <source>
        <dbReference type="ARBA" id="ARBA00023163"/>
    </source>
</evidence>
<dbReference type="EMBL" id="DXBY01000239">
    <property type="protein sequence ID" value="HIZ36855.1"/>
    <property type="molecule type" value="Genomic_DNA"/>
</dbReference>
<keyword evidence="3" id="KW-0804">Transcription</keyword>
<dbReference type="SUPFAM" id="SSF64288">
    <property type="entry name" value="Chorismate lyase-like"/>
    <property type="match status" value="1"/>
</dbReference>
<dbReference type="PANTHER" id="PTHR44846">
    <property type="entry name" value="MANNOSYL-D-GLYCERATE TRANSPORT/METABOLISM SYSTEM REPRESSOR MNGR-RELATED"/>
    <property type="match status" value="1"/>
</dbReference>
<dbReference type="Pfam" id="PF07702">
    <property type="entry name" value="UTRA"/>
    <property type="match status" value="1"/>
</dbReference>
<organism evidence="5 6">
    <name type="scientific">Candidatus Ruania gallistercoris</name>
    <dbReference type="NCBI Taxonomy" id="2838746"/>
    <lineage>
        <taxon>Bacteria</taxon>
        <taxon>Bacillati</taxon>
        <taxon>Actinomycetota</taxon>
        <taxon>Actinomycetes</taxon>
        <taxon>Micrococcales</taxon>
        <taxon>Ruaniaceae</taxon>
        <taxon>Ruania</taxon>
    </lineage>
</organism>
<dbReference type="GO" id="GO:0003700">
    <property type="term" value="F:DNA-binding transcription factor activity"/>
    <property type="evidence" value="ECO:0007669"/>
    <property type="project" value="InterPro"/>
</dbReference>
<dbReference type="InterPro" id="IPR036388">
    <property type="entry name" value="WH-like_DNA-bd_sf"/>
</dbReference>
<feature type="domain" description="HTH gntR-type" evidence="4">
    <location>
        <begin position="13"/>
        <end position="81"/>
    </location>
</feature>
<dbReference type="Gene3D" id="3.40.1410.10">
    <property type="entry name" value="Chorismate lyase-like"/>
    <property type="match status" value="1"/>
</dbReference>
<dbReference type="InterPro" id="IPR000524">
    <property type="entry name" value="Tscrpt_reg_HTH_GntR"/>
</dbReference>
<proteinExistence type="predicted"/>
<dbReference type="AlphaFoldDB" id="A0A9D2EGC5"/>
<sequence length="244" mass="26854">MDTSGTTPYRGTMPLYRAVQRALQNDIRNGKYQPGDWLPSESELCRTHQVSVTSARRALLELGRLGLIQRFQGRGSMVTSSEIRTASTMVGIGQELRQRGHQVTAEILSNSTETAGEDVLAHLHLPPSSEARHIRRLYHADGEPTVLLDHWLPLIPGIAYAAFEAGSFYDFLALHDALPSRAHERVFAGSLSEVDADALGAPAGGAALVRVRTSYLADGSPIEYTRHTSFSDRYQMDIDLEMHA</sequence>
<dbReference type="SMART" id="SM00866">
    <property type="entry name" value="UTRA"/>
    <property type="match status" value="1"/>
</dbReference>
<keyword evidence="2" id="KW-0238">DNA-binding</keyword>
<evidence type="ECO:0000256" key="1">
    <source>
        <dbReference type="ARBA" id="ARBA00023015"/>
    </source>
</evidence>
<evidence type="ECO:0000313" key="6">
    <source>
        <dbReference type="Proteomes" id="UP000824037"/>
    </source>
</evidence>
<dbReference type="InterPro" id="IPR011663">
    <property type="entry name" value="UTRA"/>
</dbReference>